<accession>A0A0E9PA27</accession>
<protein>
    <submittedName>
        <fullName evidence="1">Uncharacterized protein</fullName>
    </submittedName>
</protein>
<dbReference type="EMBL" id="GBXM01107450">
    <property type="protein sequence ID" value="JAH01127.1"/>
    <property type="molecule type" value="Transcribed_RNA"/>
</dbReference>
<reference evidence="1" key="1">
    <citation type="submission" date="2014-11" db="EMBL/GenBank/DDBJ databases">
        <authorList>
            <person name="Amaro Gonzalez C."/>
        </authorList>
    </citation>
    <scope>NUCLEOTIDE SEQUENCE</scope>
</reference>
<proteinExistence type="predicted"/>
<dbReference type="AlphaFoldDB" id="A0A0E9PA27"/>
<reference evidence="1" key="2">
    <citation type="journal article" date="2015" name="Fish Shellfish Immunol.">
        <title>Early steps in the European eel (Anguilla anguilla)-Vibrio vulnificus interaction in the gills: Role of the RtxA13 toxin.</title>
        <authorList>
            <person name="Callol A."/>
            <person name="Pajuelo D."/>
            <person name="Ebbesson L."/>
            <person name="Teles M."/>
            <person name="MacKenzie S."/>
            <person name="Amaro C."/>
        </authorList>
    </citation>
    <scope>NUCLEOTIDE SEQUENCE</scope>
</reference>
<evidence type="ECO:0000313" key="1">
    <source>
        <dbReference type="EMBL" id="JAH01127.1"/>
    </source>
</evidence>
<sequence length="16" mass="1810">MSAELPAKFSRIPTDF</sequence>
<name>A0A0E9PA27_ANGAN</name>
<organism evidence="1">
    <name type="scientific">Anguilla anguilla</name>
    <name type="common">European freshwater eel</name>
    <name type="synonym">Muraena anguilla</name>
    <dbReference type="NCBI Taxonomy" id="7936"/>
    <lineage>
        <taxon>Eukaryota</taxon>
        <taxon>Metazoa</taxon>
        <taxon>Chordata</taxon>
        <taxon>Craniata</taxon>
        <taxon>Vertebrata</taxon>
        <taxon>Euteleostomi</taxon>
        <taxon>Actinopterygii</taxon>
        <taxon>Neopterygii</taxon>
        <taxon>Teleostei</taxon>
        <taxon>Anguilliformes</taxon>
        <taxon>Anguillidae</taxon>
        <taxon>Anguilla</taxon>
    </lineage>
</organism>